<dbReference type="GO" id="GO:0005737">
    <property type="term" value="C:cytoplasm"/>
    <property type="evidence" value="ECO:0007669"/>
    <property type="project" value="UniProtKB-SubCell"/>
</dbReference>
<dbReference type="GO" id="GO:0008270">
    <property type="term" value="F:zinc ion binding"/>
    <property type="evidence" value="ECO:0007669"/>
    <property type="project" value="TreeGrafter"/>
</dbReference>
<dbReference type="GeneID" id="83715933"/>
<keyword evidence="5 9" id="KW-0862">Zinc</keyword>
<keyword evidence="4" id="KW-0678">Repressor</keyword>
<dbReference type="Gene3D" id="1.10.10.10">
    <property type="entry name" value="Winged helix-like DNA-binding domain superfamily/Winged helix DNA-binding domain"/>
    <property type="match status" value="1"/>
</dbReference>
<sequence>MDKLITQAETIIKNHQLRLTKQRRSLIDLLVHQPDHYLDITMVDRLMRDMYPGISHNTIYRNLEEFEEIGLVEITQRSNCKAVKFSCEDGAHQHHHHFICQKCGRVQEIQMPKWPTNFYEQQLPGVQITGHSFELYGLCAQCAKEAGSK</sequence>
<dbReference type="InterPro" id="IPR043135">
    <property type="entry name" value="Fur_C"/>
</dbReference>
<evidence type="ECO:0000256" key="2">
    <source>
        <dbReference type="ARBA" id="ARBA00007957"/>
    </source>
</evidence>
<feature type="binding site" evidence="9">
    <location>
        <position position="100"/>
    </location>
    <ligand>
        <name>Zn(2+)</name>
        <dbReference type="ChEBI" id="CHEBI:29105"/>
    </ligand>
</feature>
<dbReference type="PATRIC" id="fig|1613.112.peg.734"/>
<evidence type="ECO:0000313" key="18">
    <source>
        <dbReference type="Proteomes" id="UP001218104"/>
    </source>
</evidence>
<gene>
    <name evidence="13" type="primary">zur</name>
    <name evidence="13" type="ORF">HCY95_01929</name>
    <name evidence="11" type="ORF">LACFE_CDS0700</name>
    <name evidence="12" type="ORF">LF01B1_12950</name>
    <name evidence="14" type="ORF">P8634_09940</name>
</gene>
<comment type="similarity">
    <text evidence="2">Belongs to the Fur family.</text>
</comment>
<dbReference type="CDD" id="cd07153">
    <property type="entry name" value="Fur_like"/>
    <property type="match status" value="1"/>
</dbReference>
<dbReference type="Proteomes" id="UP000503169">
    <property type="component" value="Chromosome"/>
</dbReference>
<comment type="cofactor">
    <cofactor evidence="10">
        <name>Mn(2+)</name>
        <dbReference type="ChEBI" id="CHEBI:29035"/>
    </cofactor>
    <cofactor evidence="10">
        <name>Fe(2+)</name>
        <dbReference type="ChEBI" id="CHEBI:29033"/>
    </cofactor>
    <text evidence="10">Binds 1 Mn(2+) or Fe(2+) ion per subunit.</text>
</comment>
<dbReference type="SUPFAM" id="SSF46785">
    <property type="entry name" value="Winged helix' DNA-binding domain"/>
    <property type="match status" value="1"/>
</dbReference>
<dbReference type="GO" id="GO:1900376">
    <property type="term" value="P:regulation of secondary metabolite biosynthetic process"/>
    <property type="evidence" value="ECO:0007669"/>
    <property type="project" value="TreeGrafter"/>
</dbReference>
<dbReference type="GO" id="GO:0045892">
    <property type="term" value="P:negative regulation of DNA-templated transcription"/>
    <property type="evidence" value="ECO:0007669"/>
    <property type="project" value="TreeGrafter"/>
</dbReference>
<keyword evidence="6" id="KW-0805">Transcription regulation</keyword>
<dbReference type="EMBL" id="CP121468">
    <property type="protein sequence ID" value="WFR89051.1"/>
    <property type="molecule type" value="Genomic_DNA"/>
</dbReference>
<comment type="subcellular location">
    <subcellularLocation>
        <location evidence="1">Cytoplasm</location>
    </subcellularLocation>
</comment>
<organism evidence="14 18">
    <name type="scientific">Limosilactobacillus fermentum</name>
    <name type="common">Lactobacillus fermentum</name>
    <dbReference type="NCBI Taxonomy" id="1613"/>
    <lineage>
        <taxon>Bacteria</taxon>
        <taxon>Bacillati</taxon>
        <taxon>Bacillota</taxon>
        <taxon>Bacilli</taxon>
        <taxon>Lactobacillales</taxon>
        <taxon>Lactobacillaceae</taxon>
        <taxon>Limosilactobacillus</taxon>
    </lineage>
</organism>
<keyword evidence="8" id="KW-0804">Transcription</keyword>
<dbReference type="Pfam" id="PF01475">
    <property type="entry name" value="FUR"/>
    <property type="match status" value="1"/>
</dbReference>
<evidence type="ECO:0000256" key="9">
    <source>
        <dbReference type="PIRSR" id="PIRSR602481-1"/>
    </source>
</evidence>
<feature type="binding site" evidence="10">
    <location>
        <position position="94"/>
    </location>
    <ligand>
        <name>Fe cation</name>
        <dbReference type="ChEBI" id="CHEBI:24875"/>
    </ligand>
</feature>
<reference evidence="14" key="4">
    <citation type="submission" date="2023-04" db="EMBL/GenBank/DDBJ databases">
        <title>Genomic of Limosilactobacillus fermentum MSJK0025.</title>
        <authorList>
            <person name="Yang S."/>
        </authorList>
    </citation>
    <scope>NUCLEOTIDE SEQUENCE</scope>
    <source>
        <strain evidence="14">MSJK0025</strain>
    </source>
</reference>
<dbReference type="RefSeq" id="WP_003681269.1">
    <property type="nucleotide sequence ID" value="NZ_AP024320.1"/>
</dbReference>
<evidence type="ECO:0000256" key="4">
    <source>
        <dbReference type="ARBA" id="ARBA00022491"/>
    </source>
</evidence>
<dbReference type="Gene3D" id="3.30.1490.190">
    <property type="match status" value="1"/>
</dbReference>
<feature type="binding site" evidence="9">
    <location>
        <position position="142"/>
    </location>
    <ligand>
        <name>Zn(2+)</name>
        <dbReference type="ChEBI" id="CHEBI:29105"/>
    </ligand>
</feature>
<evidence type="ECO:0000256" key="1">
    <source>
        <dbReference type="ARBA" id="ARBA00004496"/>
    </source>
</evidence>
<dbReference type="STRING" id="1613.GCA_002119645_02078"/>
<dbReference type="GO" id="GO:0000976">
    <property type="term" value="F:transcription cis-regulatory region binding"/>
    <property type="evidence" value="ECO:0007669"/>
    <property type="project" value="TreeGrafter"/>
</dbReference>
<dbReference type="InterPro" id="IPR002481">
    <property type="entry name" value="FUR"/>
</dbReference>
<keyword evidence="7" id="KW-0238">DNA-binding</keyword>
<evidence type="ECO:0000256" key="10">
    <source>
        <dbReference type="PIRSR" id="PIRSR602481-2"/>
    </source>
</evidence>
<feature type="binding site" evidence="9">
    <location>
        <position position="139"/>
    </location>
    <ligand>
        <name>Zn(2+)</name>
        <dbReference type="ChEBI" id="CHEBI:29105"/>
    </ligand>
</feature>
<protein>
    <submittedName>
        <fullName evidence="14">Fur family transcriptional regulator</fullName>
    </submittedName>
    <submittedName>
        <fullName evidence="11">Metal uptake regulator</fullName>
    </submittedName>
    <submittedName>
        <fullName evidence="12">Transcriptional repressor</fullName>
    </submittedName>
    <submittedName>
        <fullName evidence="13">Zinc-specific metallo-regulatory protein</fullName>
    </submittedName>
</protein>
<dbReference type="EMBL" id="CP017151">
    <property type="protein sequence ID" value="AOR74166.1"/>
    <property type="molecule type" value="Genomic_DNA"/>
</dbReference>
<name>A0A0F4HHD2_LIMFE</name>
<evidence type="ECO:0000256" key="8">
    <source>
        <dbReference type="ARBA" id="ARBA00023163"/>
    </source>
</evidence>
<keyword evidence="3" id="KW-0963">Cytoplasm</keyword>
<dbReference type="AlphaFoldDB" id="A0A0F4HHD2"/>
<feature type="binding site" evidence="9">
    <location>
        <position position="103"/>
    </location>
    <ligand>
        <name>Zn(2+)</name>
        <dbReference type="ChEBI" id="CHEBI:29105"/>
    </ligand>
</feature>
<evidence type="ECO:0000313" key="11">
    <source>
        <dbReference type="EMBL" id="AOR74166.1"/>
    </source>
</evidence>
<dbReference type="PANTHER" id="PTHR33202">
    <property type="entry name" value="ZINC UPTAKE REGULATION PROTEIN"/>
    <property type="match status" value="1"/>
</dbReference>
<accession>A0A0F4HHD2</accession>
<evidence type="ECO:0000313" key="13">
    <source>
        <dbReference type="EMBL" id="QIX59469.1"/>
    </source>
</evidence>
<dbReference type="InterPro" id="IPR036390">
    <property type="entry name" value="WH_DNA-bd_sf"/>
</dbReference>
<evidence type="ECO:0000313" key="17">
    <source>
        <dbReference type="Proteomes" id="UP000653631"/>
    </source>
</evidence>
<evidence type="ECO:0000256" key="5">
    <source>
        <dbReference type="ARBA" id="ARBA00022833"/>
    </source>
</evidence>
<dbReference type="InterPro" id="IPR036388">
    <property type="entry name" value="WH-like_DNA-bd_sf"/>
</dbReference>
<comment type="cofactor">
    <cofactor evidence="9">
        <name>Zn(2+)</name>
        <dbReference type="ChEBI" id="CHEBI:29105"/>
    </cofactor>
    <text evidence="9">Binds 1 zinc ion per subunit.</text>
</comment>
<dbReference type="EMBL" id="BOLH01000012">
    <property type="protein sequence ID" value="GIC72280.1"/>
    <property type="molecule type" value="Genomic_DNA"/>
</dbReference>
<evidence type="ECO:0000313" key="16">
    <source>
        <dbReference type="Proteomes" id="UP000503169"/>
    </source>
</evidence>
<reference evidence="13 16" key="2">
    <citation type="submission" date="2020-04" db="EMBL/GenBank/DDBJ databases">
        <title>Novel strain L. Fermentum HFD1 producer antibacterial peptides.</title>
        <authorList>
            <person name="Ozhegov G.D."/>
            <person name="Pavlova A.S."/>
            <person name="Zhuravleva D.E."/>
            <person name="Gogoleva N.V."/>
            <person name="Shagimardanova E.I."/>
            <person name="Markelova M.I."/>
            <person name="Yarullina D.R."/>
            <person name="Kayumov A.R."/>
        </authorList>
    </citation>
    <scope>NUCLEOTIDE SEQUENCE [LARGE SCALE GENOMIC DNA]</scope>
    <source>
        <strain evidence="13 16">HFD1</strain>
    </source>
</reference>
<reference evidence="11 15" key="1">
    <citation type="submission" date="2016-09" db="EMBL/GenBank/DDBJ databases">
        <title>Genome Sequence of the Lactobacillus fermentum strain NCC2970 (CNCM I-5068).</title>
        <authorList>
            <person name="Barretto C."/>
            <person name="Ngom-Bru C."/>
            <person name="Genevaz A."/>
            <person name="Fournier C."/>
            <person name="Moine D."/>
            <person name="Kassam M."/>
            <person name="Iltis A."/>
            <person name="Sagory-Zalkind P."/>
            <person name="Faucherand G."/>
            <person name="Descombes P."/>
            <person name="Duboux S."/>
        </authorList>
    </citation>
    <scope>NUCLEOTIDE SEQUENCE [LARGE SCALE GENOMIC DNA]</scope>
    <source>
        <strain evidence="11 15">NCC2970</strain>
    </source>
</reference>
<dbReference type="GO" id="GO:0003700">
    <property type="term" value="F:DNA-binding transcription factor activity"/>
    <property type="evidence" value="ECO:0007669"/>
    <property type="project" value="InterPro"/>
</dbReference>
<dbReference type="Proteomes" id="UP001218104">
    <property type="component" value="Chromosome"/>
</dbReference>
<evidence type="ECO:0000313" key="14">
    <source>
        <dbReference type="EMBL" id="WFR89051.1"/>
    </source>
</evidence>
<evidence type="ECO:0000313" key="12">
    <source>
        <dbReference type="EMBL" id="GIC72280.1"/>
    </source>
</evidence>
<dbReference type="Proteomes" id="UP000094714">
    <property type="component" value="Chromosome"/>
</dbReference>
<evidence type="ECO:0000256" key="7">
    <source>
        <dbReference type="ARBA" id="ARBA00023125"/>
    </source>
</evidence>
<feature type="binding site" evidence="10">
    <location>
        <position position="131"/>
    </location>
    <ligand>
        <name>Fe cation</name>
        <dbReference type="ChEBI" id="CHEBI:24875"/>
    </ligand>
</feature>
<proteinExistence type="inferred from homology"/>
<evidence type="ECO:0000256" key="3">
    <source>
        <dbReference type="ARBA" id="ARBA00022490"/>
    </source>
</evidence>
<evidence type="ECO:0000256" key="6">
    <source>
        <dbReference type="ARBA" id="ARBA00023015"/>
    </source>
</evidence>
<reference evidence="12 17" key="3">
    <citation type="submission" date="2021-01" db="EMBL/GenBank/DDBJ databases">
        <title>Development of a method for detection of lactic acid bacteria that cause putrefactive shochu mash.</title>
        <authorList>
            <person name="Takashita H."/>
            <person name="Fujihara E."/>
            <person name="Takayama K."/>
            <person name="Yamamoto H."/>
            <person name="Mizutani M."/>
            <person name="Kajiwara Y."/>
        </authorList>
    </citation>
    <scope>NUCLEOTIDE SEQUENCE [LARGE SCALE GENOMIC DNA]</scope>
    <source>
        <strain evidence="12 17">01-B1</strain>
    </source>
</reference>
<dbReference type="EMBL" id="CP050919">
    <property type="protein sequence ID" value="QIX59469.1"/>
    <property type="molecule type" value="Genomic_DNA"/>
</dbReference>
<keyword evidence="10" id="KW-0408">Iron</keyword>
<evidence type="ECO:0000313" key="15">
    <source>
        <dbReference type="Proteomes" id="UP000094714"/>
    </source>
</evidence>
<dbReference type="Proteomes" id="UP000653631">
    <property type="component" value="Unassembled WGS sequence"/>
</dbReference>
<dbReference type="PANTHER" id="PTHR33202:SF1">
    <property type="entry name" value="FERRIC UPTAKE REGULATION PROTEIN"/>
    <property type="match status" value="1"/>
</dbReference>
<keyword evidence="9" id="KW-0479">Metal-binding</keyword>